<dbReference type="PANTHER" id="PTHR39515:SF2">
    <property type="entry name" value="HTH-TYPE TRANSCRIPTIONAL REGULATOR RV0880"/>
    <property type="match status" value="1"/>
</dbReference>
<dbReference type="Pfam" id="PF12802">
    <property type="entry name" value="MarR_2"/>
    <property type="match status" value="1"/>
</dbReference>
<proteinExistence type="predicted"/>
<dbReference type="PANTHER" id="PTHR39515">
    <property type="entry name" value="CONSERVED PROTEIN"/>
    <property type="match status" value="1"/>
</dbReference>
<dbReference type="SUPFAM" id="SSF46785">
    <property type="entry name" value="Winged helix' DNA-binding domain"/>
    <property type="match status" value="1"/>
</dbReference>
<dbReference type="RefSeq" id="WP_378280956.1">
    <property type="nucleotide sequence ID" value="NZ_JBHSON010000007.1"/>
</dbReference>
<dbReference type="SMART" id="SM00347">
    <property type="entry name" value="HTH_MARR"/>
    <property type="match status" value="1"/>
</dbReference>
<organism evidence="2 3">
    <name type="scientific">Actinomadura rugatobispora</name>
    <dbReference type="NCBI Taxonomy" id="1994"/>
    <lineage>
        <taxon>Bacteria</taxon>
        <taxon>Bacillati</taxon>
        <taxon>Actinomycetota</taxon>
        <taxon>Actinomycetes</taxon>
        <taxon>Streptosporangiales</taxon>
        <taxon>Thermomonosporaceae</taxon>
        <taxon>Actinomadura</taxon>
    </lineage>
</organism>
<feature type="domain" description="HTH marR-type" evidence="1">
    <location>
        <begin position="9"/>
        <end position="144"/>
    </location>
</feature>
<evidence type="ECO:0000313" key="2">
    <source>
        <dbReference type="EMBL" id="MFC5745333.1"/>
    </source>
</evidence>
<gene>
    <name evidence="2" type="ORF">ACFPZN_06915</name>
</gene>
<accession>A0ABW0ZSD4</accession>
<dbReference type="InterPro" id="IPR052526">
    <property type="entry name" value="HTH-type_Bedaq_tolerance"/>
</dbReference>
<dbReference type="InterPro" id="IPR036388">
    <property type="entry name" value="WH-like_DNA-bd_sf"/>
</dbReference>
<dbReference type="Proteomes" id="UP001596074">
    <property type="component" value="Unassembled WGS sequence"/>
</dbReference>
<dbReference type="PROSITE" id="PS50995">
    <property type="entry name" value="HTH_MARR_2"/>
    <property type="match status" value="1"/>
</dbReference>
<evidence type="ECO:0000313" key="3">
    <source>
        <dbReference type="Proteomes" id="UP001596074"/>
    </source>
</evidence>
<dbReference type="InterPro" id="IPR000835">
    <property type="entry name" value="HTH_MarR-typ"/>
</dbReference>
<reference evidence="3" key="1">
    <citation type="journal article" date="2019" name="Int. J. Syst. Evol. Microbiol.">
        <title>The Global Catalogue of Microorganisms (GCM) 10K type strain sequencing project: providing services to taxonomists for standard genome sequencing and annotation.</title>
        <authorList>
            <consortium name="The Broad Institute Genomics Platform"/>
            <consortium name="The Broad Institute Genome Sequencing Center for Infectious Disease"/>
            <person name="Wu L."/>
            <person name="Ma J."/>
        </authorList>
    </citation>
    <scope>NUCLEOTIDE SEQUENCE [LARGE SCALE GENOMIC DNA]</scope>
    <source>
        <strain evidence="3">KCTC 42087</strain>
    </source>
</reference>
<dbReference type="InterPro" id="IPR036390">
    <property type="entry name" value="WH_DNA-bd_sf"/>
</dbReference>
<name>A0ABW0ZSD4_9ACTN</name>
<dbReference type="Gene3D" id="1.10.287.100">
    <property type="match status" value="1"/>
</dbReference>
<dbReference type="EMBL" id="JBHSON010000007">
    <property type="protein sequence ID" value="MFC5745333.1"/>
    <property type="molecule type" value="Genomic_DNA"/>
</dbReference>
<dbReference type="Gene3D" id="1.10.10.10">
    <property type="entry name" value="Winged helix-like DNA-binding domain superfamily/Winged helix DNA-binding domain"/>
    <property type="match status" value="1"/>
</dbReference>
<keyword evidence="3" id="KW-1185">Reference proteome</keyword>
<comment type="caution">
    <text evidence="2">The sequence shown here is derived from an EMBL/GenBank/DDBJ whole genome shotgun (WGS) entry which is preliminary data.</text>
</comment>
<evidence type="ECO:0000259" key="1">
    <source>
        <dbReference type="PROSITE" id="PS50995"/>
    </source>
</evidence>
<sequence>MSGLAEHAGSGLAAELLLATIRLRARLRAEQTSLTSGQSMSQLSALGRLADVGPVTTTELAALEHVRQQSMAETVAALRVAGLVEAVPDVRDRRRMLLTITDSGRELVESVLRHRAAWLSEAIDSRLSSEETELLAAACPLIARLAEA</sequence>
<protein>
    <submittedName>
        <fullName evidence="2">MarR family winged helix-turn-helix transcriptional regulator</fullName>
    </submittedName>
</protein>